<accession>G0LI55</accession>
<protein>
    <submittedName>
        <fullName evidence="8">Probable oxidoreductase (Aldo-keto reductase family protein)</fullName>
        <ecNumber evidence="8">1.1.1.-</ecNumber>
    </submittedName>
</protein>
<dbReference type="OrthoDB" id="25239at2157"/>
<dbReference type="InterPro" id="IPR055170">
    <property type="entry name" value="GFO_IDH_MocA-like_dom"/>
</dbReference>
<dbReference type="SUPFAM" id="SSF51735">
    <property type="entry name" value="NAD(P)-binding Rossmann-fold domains"/>
    <property type="match status" value="1"/>
</dbReference>
<comment type="similarity">
    <text evidence="1">Belongs to the aldo/keto reductase family.</text>
</comment>
<evidence type="ECO:0000256" key="2">
    <source>
        <dbReference type="ARBA" id="ARBA00022857"/>
    </source>
</evidence>
<dbReference type="SUPFAM" id="SSF55347">
    <property type="entry name" value="Glyceraldehyde-3-phosphate dehydrogenase-like, C-terminal domain"/>
    <property type="match status" value="1"/>
</dbReference>
<evidence type="ECO:0000313" key="8">
    <source>
        <dbReference type="EMBL" id="CCC39775.1"/>
    </source>
</evidence>
<dbReference type="GeneID" id="12446548"/>
<dbReference type="GO" id="GO:0000166">
    <property type="term" value="F:nucleotide binding"/>
    <property type="evidence" value="ECO:0007669"/>
    <property type="project" value="InterPro"/>
</dbReference>
<keyword evidence="3 8" id="KW-0560">Oxidoreductase</keyword>
<organism evidence="8 9">
    <name type="scientific">Haloquadratum walsbyi (strain DSM 16854 / JCM 12705 / C23)</name>
    <dbReference type="NCBI Taxonomy" id="768065"/>
    <lineage>
        <taxon>Archaea</taxon>
        <taxon>Methanobacteriati</taxon>
        <taxon>Methanobacteriota</taxon>
        <taxon>Stenosarchaea group</taxon>
        <taxon>Halobacteria</taxon>
        <taxon>Halobacteriales</taxon>
        <taxon>Haloferacaceae</taxon>
        <taxon>Haloquadratum</taxon>
    </lineage>
</organism>
<dbReference type="InterPro" id="IPR000683">
    <property type="entry name" value="Gfo/Idh/MocA-like_OxRdtase_N"/>
</dbReference>
<feature type="domain" description="GFO/IDH/MocA-like oxidoreductase" evidence="7">
    <location>
        <begin position="131"/>
        <end position="252"/>
    </location>
</feature>
<dbReference type="PANTHER" id="PTHR43827:SF3">
    <property type="entry name" value="NADP-DEPENDENT OXIDOREDUCTASE DOMAIN-CONTAINING PROTEIN"/>
    <property type="match status" value="1"/>
</dbReference>
<feature type="domain" description="NADP-dependent oxidoreductase" evidence="5">
    <location>
        <begin position="392"/>
        <end position="668"/>
    </location>
</feature>
<feature type="compositionally biased region" description="Polar residues" evidence="4">
    <location>
        <begin position="363"/>
        <end position="382"/>
    </location>
</feature>
<evidence type="ECO:0000256" key="4">
    <source>
        <dbReference type="SAM" id="MobiDB-lite"/>
    </source>
</evidence>
<dbReference type="PRINTS" id="PR00069">
    <property type="entry name" value="ALDKETRDTASE"/>
</dbReference>
<dbReference type="InterPro" id="IPR020471">
    <property type="entry name" value="AKR"/>
</dbReference>
<dbReference type="Gene3D" id="3.30.360.10">
    <property type="entry name" value="Dihydrodipicolinate Reductase, domain 2"/>
    <property type="match status" value="1"/>
</dbReference>
<dbReference type="EC" id="1.1.1.-" evidence="8"/>
<evidence type="ECO:0000313" key="9">
    <source>
        <dbReference type="Proteomes" id="UP000007954"/>
    </source>
</evidence>
<dbReference type="Pfam" id="PF00248">
    <property type="entry name" value="Aldo_ket_red"/>
    <property type="match status" value="1"/>
</dbReference>
<evidence type="ECO:0000259" key="5">
    <source>
        <dbReference type="Pfam" id="PF00248"/>
    </source>
</evidence>
<dbReference type="InterPro" id="IPR036812">
    <property type="entry name" value="NAD(P)_OxRdtase_dom_sf"/>
</dbReference>
<feature type="domain" description="Gfo/Idh/MocA-like oxidoreductase N-terminal" evidence="6">
    <location>
        <begin position="2"/>
        <end position="112"/>
    </location>
</feature>
<dbReference type="Proteomes" id="UP000007954">
    <property type="component" value="Chromosome"/>
</dbReference>
<sequence length="675" mass="73477">MQCAFIGAGDVVDYYLNNFDSTSLELTAVCDHDGARARHLAALTDATAYTDLESLLSTESAPLIVNLTSHQAHADVTRQCLNADRHVFTEKPLALDADTATALVDLAKQRGVGLDCAPINHRGQAQQHIGSLLADDQLNPIRVIYAHAHAGRVTEWHDNPESFLAVGPLYDSAVYPLTLLTAWFGPVETVRTADTIDVYPSHAESTPERPAHVEATLTLAAGPIIRLTTSFYTPHRSREFNSIELHGDGGSVYLNDSGSLTATAQSVSVGGHGRSYVTAPPITSSSQNHSHISGPARFARAIEHGDRPVTGGQRGAHIVRVCNAIEHAAANNVSVSLSSPELRCTESRDEYAYARSSRALRQDTYTSQSHTNPKSSEMNLQRDNSHRLPPVGFGCSRYRNGSYIDRVDSIATAIDAGYRLFDMAELYGNEYRIGSLLETPGTPSRDQLVLISKVWNTNHAHIAEACNGTLSELGIETLDSYLLHWPDAWAYQGPLSKLATLSPEQQEERTFPTDASGNRASADVSIESAWQRLEEVCRRGLTRTIGICNISAIELQRILDIASIPPAIVQIESHPYRPRNELIEKCHMNGIRVIAHSPLSAPGLLTEPVLQTIADTHDVSPAAIAISYHVDRGVIPIPSSTTAKHISANLAAANIQLSDEERSRLQTLADTEFER</sequence>
<name>G0LI55_HALWC</name>
<dbReference type="InterPro" id="IPR023210">
    <property type="entry name" value="NADP_OxRdtase_dom"/>
</dbReference>
<dbReference type="SUPFAM" id="SSF51430">
    <property type="entry name" value="NAD(P)-linked oxidoreductase"/>
    <property type="match status" value="1"/>
</dbReference>
<dbReference type="RefSeq" id="WP_014555551.1">
    <property type="nucleotide sequence ID" value="NC_017459.1"/>
</dbReference>
<gene>
    <name evidence="8" type="ordered locus">Hqrw_1852</name>
</gene>
<dbReference type="Pfam" id="PF01408">
    <property type="entry name" value="GFO_IDH_MocA"/>
    <property type="match status" value="1"/>
</dbReference>
<dbReference type="AlphaFoldDB" id="G0LI55"/>
<dbReference type="KEGG" id="hwc:Hqrw_1852"/>
<dbReference type="GO" id="GO:0016616">
    <property type="term" value="F:oxidoreductase activity, acting on the CH-OH group of donors, NAD or NADP as acceptor"/>
    <property type="evidence" value="ECO:0007669"/>
    <property type="project" value="UniProtKB-ARBA"/>
</dbReference>
<evidence type="ECO:0000259" key="7">
    <source>
        <dbReference type="Pfam" id="PF22725"/>
    </source>
</evidence>
<evidence type="ECO:0000256" key="1">
    <source>
        <dbReference type="ARBA" id="ARBA00007905"/>
    </source>
</evidence>
<keyword evidence="2" id="KW-0521">NADP</keyword>
<dbReference type="Gene3D" id="3.20.20.100">
    <property type="entry name" value="NADP-dependent oxidoreductase domain"/>
    <property type="match status" value="1"/>
</dbReference>
<feature type="region of interest" description="Disordered" evidence="4">
    <location>
        <begin position="362"/>
        <end position="386"/>
    </location>
</feature>
<evidence type="ECO:0000259" key="6">
    <source>
        <dbReference type="Pfam" id="PF01408"/>
    </source>
</evidence>
<reference evidence="8 9" key="1">
    <citation type="journal article" date="2011" name="PLoS ONE">
        <title>Haloquadratum walsbyi: limited diversity in a global pond.</title>
        <authorList>
            <person name="Dyall-Smith M."/>
            <person name="Pfeiffer F."/>
            <person name="Klee K."/>
            <person name="Palm P."/>
            <person name="Gross K."/>
            <person name="Schuster S.C."/>
            <person name="Rampp M."/>
            <person name="Oesterhelt D."/>
        </authorList>
    </citation>
    <scope>NUCLEOTIDE SEQUENCE [LARGE SCALE GENOMIC DNA]</scope>
    <source>
        <strain evidence="9">DSM 16854 / JCM 12705 / C23</strain>
    </source>
</reference>
<dbReference type="CDD" id="cd19071">
    <property type="entry name" value="AKR_AKR1-5-like"/>
    <property type="match status" value="1"/>
</dbReference>
<dbReference type="PANTHER" id="PTHR43827">
    <property type="entry name" value="2,5-DIKETO-D-GLUCONIC ACID REDUCTASE"/>
    <property type="match status" value="1"/>
</dbReference>
<dbReference type="HOGENOM" id="CLU_454655_0_0_2"/>
<dbReference type="InterPro" id="IPR036291">
    <property type="entry name" value="NAD(P)-bd_dom_sf"/>
</dbReference>
<evidence type="ECO:0000256" key="3">
    <source>
        <dbReference type="ARBA" id="ARBA00023002"/>
    </source>
</evidence>
<dbReference type="Gene3D" id="3.40.50.720">
    <property type="entry name" value="NAD(P)-binding Rossmann-like Domain"/>
    <property type="match status" value="1"/>
</dbReference>
<proteinExistence type="inferred from homology"/>
<dbReference type="Pfam" id="PF22725">
    <property type="entry name" value="GFO_IDH_MocA_C3"/>
    <property type="match status" value="1"/>
</dbReference>
<dbReference type="EMBL" id="FR746099">
    <property type="protein sequence ID" value="CCC39775.1"/>
    <property type="molecule type" value="Genomic_DNA"/>
</dbReference>